<dbReference type="PANTHER" id="PTHR10815">
    <property type="entry name" value="METHYLATED-DNA--PROTEIN-CYSTEINE METHYLTRANSFERASE"/>
    <property type="match status" value="1"/>
</dbReference>
<dbReference type="InterPro" id="IPR036631">
    <property type="entry name" value="MGMT_N_sf"/>
</dbReference>
<evidence type="ECO:0000313" key="11">
    <source>
        <dbReference type="EMBL" id="HIW10418.1"/>
    </source>
</evidence>
<dbReference type="NCBIfam" id="TIGR00589">
    <property type="entry name" value="ogt"/>
    <property type="match status" value="1"/>
</dbReference>
<dbReference type="PANTHER" id="PTHR10815:SF13">
    <property type="entry name" value="METHYLATED-DNA--PROTEIN-CYSTEINE METHYLTRANSFERASE"/>
    <property type="match status" value="1"/>
</dbReference>
<dbReference type="PROSITE" id="PS00374">
    <property type="entry name" value="MGMT"/>
    <property type="match status" value="1"/>
</dbReference>
<keyword evidence="7" id="KW-0234">DNA repair</keyword>
<keyword evidence="4" id="KW-0489">Methyltransferase</keyword>
<evidence type="ECO:0000259" key="9">
    <source>
        <dbReference type="Pfam" id="PF01035"/>
    </source>
</evidence>
<comment type="caution">
    <text evidence="11">The sequence shown here is derived from an EMBL/GenBank/DDBJ whole genome shotgun (WGS) entry which is preliminary data.</text>
</comment>
<dbReference type="GO" id="GO:0032259">
    <property type="term" value="P:methylation"/>
    <property type="evidence" value="ECO:0007669"/>
    <property type="project" value="UniProtKB-KW"/>
</dbReference>
<dbReference type="SUPFAM" id="SSF53155">
    <property type="entry name" value="Methylated DNA-protein cysteine methyltransferase domain"/>
    <property type="match status" value="1"/>
</dbReference>
<dbReference type="CDD" id="cd06445">
    <property type="entry name" value="ATase"/>
    <property type="match status" value="1"/>
</dbReference>
<comment type="catalytic activity">
    <reaction evidence="8">
        <text>a 6-O-methyl-2'-deoxyguanosine in DNA + L-cysteinyl-[protein] = S-methyl-L-cysteinyl-[protein] + a 2'-deoxyguanosine in DNA</text>
        <dbReference type="Rhea" id="RHEA:24000"/>
        <dbReference type="Rhea" id="RHEA-COMP:10131"/>
        <dbReference type="Rhea" id="RHEA-COMP:10132"/>
        <dbReference type="Rhea" id="RHEA-COMP:11367"/>
        <dbReference type="Rhea" id="RHEA-COMP:11368"/>
        <dbReference type="ChEBI" id="CHEBI:29950"/>
        <dbReference type="ChEBI" id="CHEBI:82612"/>
        <dbReference type="ChEBI" id="CHEBI:85445"/>
        <dbReference type="ChEBI" id="CHEBI:85448"/>
        <dbReference type="EC" id="2.1.1.63"/>
    </reaction>
</comment>
<keyword evidence="6" id="KW-0227">DNA damage</keyword>
<evidence type="ECO:0000256" key="1">
    <source>
        <dbReference type="ARBA" id="ARBA00001286"/>
    </source>
</evidence>
<evidence type="ECO:0000256" key="8">
    <source>
        <dbReference type="ARBA" id="ARBA00049348"/>
    </source>
</evidence>
<dbReference type="InterPro" id="IPR001497">
    <property type="entry name" value="MethylDNA_cys_MeTrfase_AS"/>
</dbReference>
<feature type="domain" description="Methylated-DNA-[protein]-cysteine S-methyltransferase DNA binding" evidence="9">
    <location>
        <begin position="93"/>
        <end position="172"/>
    </location>
</feature>
<dbReference type="InterPro" id="IPR014048">
    <property type="entry name" value="MethylDNA_cys_MeTrfase_DNA-bd"/>
</dbReference>
<dbReference type="InterPro" id="IPR036217">
    <property type="entry name" value="MethylDNA_cys_MeTrfase_DNAb"/>
</dbReference>
<dbReference type="Pfam" id="PF02870">
    <property type="entry name" value="Methyltransf_1N"/>
    <property type="match status" value="1"/>
</dbReference>
<evidence type="ECO:0000256" key="6">
    <source>
        <dbReference type="ARBA" id="ARBA00022763"/>
    </source>
</evidence>
<dbReference type="EMBL" id="DXHL01000016">
    <property type="protein sequence ID" value="HIW10418.1"/>
    <property type="molecule type" value="Genomic_DNA"/>
</dbReference>
<dbReference type="FunFam" id="1.10.10.10:FF:000214">
    <property type="entry name" value="Methylated-DNA--protein-cysteine methyltransferase"/>
    <property type="match status" value="1"/>
</dbReference>
<proteinExistence type="inferred from homology"/>
<evidence type="ECO:0000256" key="5">
    <source>
        <dbReference type="ARBA" id="ARBA00022679"/>
    </source>
</evidence>
<name>A0A9D1QC77_9BACT</name>
<dbReference type="Gene3D" id="1.10.10.10">
    <property type="entry name" value="Winged helix-like DNA-binding domain superfamily/Winged helix DNA-binding domain"/>
    <property type="match status" value="1"/>
</dbReference>
<evidence type="ECO:0000259" key="10">
    <source>
        <dbReference type="Pfam" id="PF02870"/>
    </source>
</evidence>
<evidence type="ECO:0000256" key="4">
    <source>
        <dbReference type="ARBA" id="ARBA00022603"/>
    </source>
</evidence>
<evidence type="ECO:0000256" key="7">
    <source>
        <dbReference type="ARBA" id="ARBA00023204"/>
    </source>
</evidence>
<protein>
    <recommendedName>
        <fullName evidence="3">methylated-DNA--[protein]-cysteine S-methyltransferase</fullName>
        <ecNumber evidence="3">2.1.1.63</ecNumber>
    </recommendedName>
</protein>
<comment type="similarity">
    <text evidence="2">Belongs to the MGMT family.</text>
</comment>
<dbReference type="SUPFAM" id="SSF46767">
    <property type="entry name" value="Methylated DNA-protein cysteine methyltransferase, C-terminal domain"/>
    <property type="match status" value="1"/>
</dbReference>
<evidence type="ECO:0000256" key="2">
    <source>
        <dbReference type="ARBA" id="ARBA00008711"/>
    </source>
</evidence>
<dbReference type="GO" id="GO:0003908">
    <property type="term" value="F:methylated-DNA-[protein]-cysteine S-methyltransferase activity"/>
    <property type="evidence" value="ECO:0007669"/>
    <property type="project" value="UniProtKB-EC"/>
</dbReference>
<gene>
    <name evidence="11" type="ORF">H9888_02850</name>
</gene>
<reference evidence="11" key="1">
    <citation type="journal article" date="2021" name="PeerJ">
        <title>Extensive microbial diversity within the chicken gut microbiome revealed by metagenomics and culture.</title>
        <authorList>
            <person name="Gilroy R."/>
            <person name="Ravi A."/>
            <person name="Getino M."/>
            <person name="Pursley I."/>
            <person name="Horton D.L."/>
            <person name="Alikhan N.F."/>
            <person name="Baker D."/>
            <person name="Gharbi K."/>
            <person name="Hall N."/>
            <person name="Watson M."/>
            <person name="Adriaenssens E.M."/>
            <person name="Foster-Nyarko E."/>
            <person name="Jarju S."/>
            <person name="Secka A."/>
            <person name="Antonio M."/>
            <person name="Oren A."/>
            <person name="Chaudhuri R.R."/>
            <person name="La Ragione R."/>
            <person name="Hildebrand F."/>
            <person name="Pallen M.J."/>
        </authorList>
    </citation>
    <scope>NUCLEOTIDE SEQUENCE</scope>
    <source>
        <strain evidence="11">ChiBcec15-1070</strain>
    </source>
</reference>
<dbReference type="InterPro" id="IPR008332">
    <property type="entry name" value="MethylG_MeTrfase_N"/>
</dbReference>
<dbReference type="AlphaFoldDB" id="A0A9D1QC77"/>
<dbReference type="Gene3D" id="3.30.160.70">
    <property type="entry name" value="Methylated DNA-protein cysteine methyltransferase domain"/>
    <property type="match status" value="1"/>
</dbReference>
<sequence length="176" mass="19625">MSRPTTTEGVWTEWETPLGRMRAAAADDGVVFCDFCDSPKFEIHWNRLLRCLSSVRWHKGEHPFLTQISTEMSAYLTGTRRQFDVPLAPPGTPFQQEVWHLLLKIPYGETCSYAALAKRMGHARAVRAVAGANAWNPVLVAIPCHRVVAADGTLGGYSAGLERKAQLLALERKFML</sequence>
<organism evidence="11 12">
    <name type="scientific">Candidatus Rikenella faecigallinarum</name>
    <dbReference type="NCBI Taxonomy" id="2838745"/>
    <lineage>
        <taxon>Bacteria</taxon>
        <taxon>Pseudomonadati</taxon>
        <taxon>Bacteroidota</taxon>
        <taxon>Bacteroidia</taxon>
        <taxon>Bacteroidales</taxon>
        <taxon>Rikenellaceae</taxon>
        <taxon>Rikenella</taxon>
    </lineage>
</organism>
<dbReference type="EC" id="2.1.1.63" evidence="3"/>
<evidence type="ECO:0000313" key="12">
    <source>
        <dbReference type="Proteomes" id="UP000823926"/>
    </source>
</evidence>
<dbReference type="Proteomes" id="UP000823926">
    <property type="component" value="Unassembled WGS sequence"/>
</dbReference>
<keyword evidence="5" id="KW-0808">Transferase</keyword>
<feature type="domain" description="Methylguanine DNA methyltransferase ribonuclease-like" evidence="10">
    <location>
        <begin position="13"/>
        <end position="89"/>
    </location>
</feature>
<reference evidence="11" key="2">
    <citation type="submission" date="2021-04" db="EMBL/GenBank/DDBJ databases">
        <authorList>
            <person name="Gilroy R."/>
        </authorList>
    </citation>
    <scope>NUCLEOTIDE SEQUENCE</scope>
    <source>
        <strain evidence="11">ChiBcec15-1070</strain>
    </source>
</reference>
<dbReference type="Pfam" id="PF01035">
    <property type="entry name" value="DNA_binding_1"/>
    <property type="match status" value="1"/>
</dbReference>
<comment type="catalytic activity">
    <reaction evidence="1">
        <text>a 4-O-methyl-thymidine in DNA + L-cysteinyl-[protein] = a thymidine in DNA + S-methyl-L-cysteinyl-[protein]</text>
        <dbReference type="Rhea" id="RHEA:53428"/>
        <dbReference type="Rhea" id="RHEA-COMP:10131"/>
        <dbReference type="Rhea" id="RHEA-COMP:10132"/>
        <dbReference type="Rhea" id="RHEA-COMP:13555"/>
        <dbReference type="Rhea" id="RHEA-COMP:13556"/>
        <dbReference type="ChEBI" id="CHEBI:29950"/>
        <dbReference type="ChEBI" id="CHEBI:82612"/>
        <dbReference type="ChEBI" id="CHEBI:137386"/>
        <dbReference type="ChEBI" id="CHEBI:137387"/>
        <dbReference type="EC" id="2.1.1.63"/>
    </reaction>
</comment>
<accession>A0A9D1QC77</accession>
<evidence type="ECO:0000256" key="3">
    <source>
        <dbReference type="ARBA" id="ARBA00011918"/>
    </source>
</evidence>
<dbReference type="GO" id="GO:0006281">
    <property type="term" value="P:DNA repair"/>
    <property type="evidence" value="ECO:0007669"/>
    <property type="project" value="UniProtKB-KW"/>
</dbReference>
<dbReference type="InterPro" id="IPR036388">
    <property type="entry name" value="WH-like_DNA-bd_sf"/>
</dbReference>